<dbReference type="AlphaFoldDB" id="A0A6A6NWZ5"/>
<dbReference type="OrthoDB" id="3515453at2759"/>
<keyword evidence="2" id="KW-1185">Reference proteome</keyword>
<protein>
    <submittedName>
        <fullName evidence="1">Uncharacterized protein</fullName>
    </submittedName>
</protein>
<accession>A0A6A6NWZ5</accession>
<dbReference type="EMBL" id="MU001685">
    <property type="protein sequence ID" value="KAF2455992.1"/>
    <property type="molecule type" value="Genomic_DNA"/>
</dbReference>
<sequence>MYIPGYIDDTVVPANASESRPFYRWLVCDILYVAYRYRTLAWTLGVAEPQNPSCVAVNVTREFP</sequence>
<name>A0A6A6NWZ5_9PEZI</name>
<gene>
    <name evidence="1" type="ORF">BDY21DRAFT_349300</name>
</gene>
<evidence type="ECO:0000313" key="1">
    <source>
        <dbReference type="EMBL" id="KAF2455992.1"/>
    </source>
</evidence>
<dbReference type="Proteomes" id="UP000799766">
    <property type="component" value="Unassembled WGS sequence"/>
</dbReference>
<evidence type="ECO:0000313" key="2">
    <source>
        <dbReference type="Proteomes" id="UP000799766"/>
    </source>
</evidence>
<organism evidence="1 2">
    <name type="scientific">Lineolata rhizophorae</name>
    <dbReference type="NCBI Taxonomy" id="578093"/>
    <lineage>
        <taxon>Eukaryota</taxon>
        <taxon>Fungi</taxon>
        <taxon>Dikarya</taxon>
        <taxon>Ascomycota</taxon>
        <taxon>Pezizomycotina</taxon>
        <taxon>Dothideomycetes</taxon>
        <taxon>Dothideomycetes incertae sedis</taxon>
        <taxon>Lineolatales</taxon>
        <taxon>Lineolataceae</taxon>
        <taxon>Lineolata</taxon>
    </lineage>
</organism>
<reference evidence="1" key="1">
    <citation type="journal article" date="2020" name="Stud. Mycol.">
        <title>101 Dothideomycetes genomes: a test case for predicting lifestyles and emergence of pathogens.</title>
        <authorList>
            <person name="Haridas S."/>
            <person name="Albert R."/>
            <person name="Binder M."/>
            <person name="Bloem J."/>
            <person name="Labutti K."/>
            <person name="Salamov A."/>
            <person name="Andreopoulos B."/>
            <person name="Baker S."/>
            <person name="Barry K."/>
            <person name="Bills G."/>
            <person name="Bluhm B."/>
            <person name="Cannon C."/>
            <person name="Castanera R."/>
            <person name="Culley D."/>
            <person name="Daum C."/>
            <person name="Ezra D."/>
            <person name="Gonzalez J."/>
            <person name="Henrissat B."/>
            <person name="Kuo A."/>
            <person name="Liang C."/>
            <person name="Lipzen A."/>
            <person name="Lutzoni F."/>
            <person name="Magnuson J."/>
            <person name="Mondo S."/>
            <person name="Nolan M."/>
            <person name="Ohm R."/>
            <person name="Pangilinan J."/>
            <person name="Park H.-J."/>
            <person name="Ramirez L."/>
            <person name="Alfaro M."/>
            <person name="Sun H."/>
            <person name="Tritt A."/>
            <person name="Yoshinaga Y."/>
            <person name="Zwiers L.-H."/>
            <person name="Turgeon B."/>
            <person name="Goodwin S."/>
            <person name="Spatafora J."/>
            <person name="Crous P."/>
            <person name="Grigoriev I."/>
        </authorList>
    </citation>
    <scope>NUCLEOTIDE SEQUENCE</scope>
    <source>
        <strain evidence="1">ATCC 16933</strain>
    </source>
</reference>
<proteinExistence type="predicted"/>